<feature type="non-terminal residue" evidence="3">
    <location>
        <position position="1"/>
    </location>
</feature>
<gene>
    <name evidence="3" type="ORF">METZ01_LOCUS274490</name>
</gene>
<evidence type="ECO:0000313" key="3">
    <source>
        <dbReference type="EMBL" id="SVC21636.1"/>
    </source>
</evidence>
<evidence type="ECO:0000256" key="1">
    <source>
        <dbReference type="SAM" id="Coils"/>
    </source>
</evidence>
<organism evidence="3">
    <name type="scientific">marine metagenome</name>
    <dbReference type="NCBI Taxonomy" id="408172"/>
    <lineage>
        <taxon>unclassified sequences</taxon>
        <taxon>metagenomes</taxon>
        <taxon>ecological metagenomes</taxon>
    </lineage>
</organism>
<accession>A0A382KCA7</accession>
<dbReference type="EMBL" id="UINC01079541">
    <property type="protein sequence ID" value="SVC21636.1"/>
    <property type="molecule type" value="Genomic_DNA"/>
</dbReference>
<feature type="region of interest" description="Disordered" evidence="2">
    <location>
        <begin position="354"/>
        <end position="379"/>
    </location>
</feature>
<feature type="compositionally biased region" description="Basic and acidic residues" evidence="2">
    <location>
        <begin position="357"/>
        <end position="379"/>
    </location>
</feature>
<keyword evidence="1" id="KW-0175">Coiled coil</keyword>
<proteinExistence type="predicted"/>
<dbReference type="AlphaFoldDB" id="A0A382KCA7"/>
<sequence length="421" mass="48151">VRAVSGRRVESTARPIVGEGKNILMNREAYENDTKQEMSVILLAEGEKGRIQVSRTAKAKTALPRDDRGIEVRLVVEFEGKTANGREAQEMIESFFPRELQRFFFIDGEALEEYTEMMEGDSIEGMKEGIEAVLRLPSLVRGKDDVQEIRSKLVSSVSAGRRKSNAATKARNAAQRVASDLRKLNQKARKQTELLGKFRTRSEEIKEEIAKHAEMKVYVDRLREAESNLSVAEKALERSSAQRARDGSNAYKILLWERAAKIYKRYDSDIDKSNQLGYEIKSLKKKIKDREEDIRRMDDVCKHCGQIIPDMKAHISKVKTEIAEDRKELSRLRSGDVMPPDELLIRIGRMSGYKPQTGDKSRVDESESTWREDRKRVLSSQEEVKKLNSMVTTEAKSELGSLGEEKGRFETKVREFEVKEE</sequence>
<feature type="coiled-coil region" evidence="1">
    <location>
        <begin position="215"/>
        <end position="242"/>
    </location>
</feature>
<name>A0A382KCA7_9ZZZZ</name>
<protein>
    <submittedName>
        <fullName evidence="3">Uncharacterized protein</fullName>
    </submittedName>
</protein>
<reference evidence="3" key="1">
    <citation type="submission" date="2018-05" db="EMBL/GenBank/DDBJ databases">
        <authorList>
            <person name="Lanie J.A."/>
            <person name="Ng W.-L."/>
            <person name="Kazmierczak K.M."/>
            <person name="Andrzejewski T.M."/>
            <person name="Davidsen T.M."/>
            <person name="Wayne K.J."/>
            <person name="Tettelin H."/>
            <person name="Glass J.I."/>
            <person name="Rusch D."/>
            <person name="Podicherti R."/>
            <person name="Tsui H.-C.T."/>
            <person name="Winkler M.E."/>
        </authorList>
    </citation>
    <scope>NUCLEOTIDE SEQUENCE</scope>
</reference>
<evidence type="ECO:0000256" key="2">
    <source>
        <dbReference type="SAM" id="MobiDB-lite"/>
    </source>
</evidence>
<feature type="non-terminal residue" evidence="3">
    <location>
        <position position="421"/>
    </location>
</feature>